<evidence type="ECO:0000256" key="1">
    <source>
        <dbReference type="ARBA" id="ARBA00004429"/>
    </source>
</evidence>
<feature type="transmembrane region" description="Helical" evidence="8">
    <location>
        <begin position="178"/>
        <end position="200"/>
    </location>
</feature>
<dbReference type="AlphaFoldDB" id="A0A934Q8E3"/>
<dbReference type="Gene3D" id="1.10.3720.10">
    <property type="entry name" value="MetI-like"/>
    <property type="match status" value="1"/>
</dbReference>
<keyword evidence="11" id="KW-1185">Reference proteome</keyword>
<evidence type="ECO:0000313" key="10">
    <source>
        <dbReference type="EMBL" id="MBK0420134.1"/>
    </source>
</evidence>
<dbReference type="PROSITE" id="PS50928">
    <property type="entry name" value="ABC_TM1"/>
    <property type="match status" value="1"/>
</dbReference>
<evidence type="ECO:0000256" key="4">
    <source>
        <dbReference type="ARBA" id="ARBA00022519"/>
    </source>
</evidence>
<protein>
    <submittedName>
        <fullName evidence="10">ABC transporter permease</fullName>
    </submittedName>
</protein>
<gene>
    <name evidence="10" type="ORF">JD276_13940</name>
</gene>
<keyword evidence="5 8" id="KW-0812">Transmembrane</keyword>
<dbReference type="InterPro" id="IPR035906">
    <property type="entry name" value="MetI-like_sf"/>
</dbReference>
<dbReference type="Pfam" id="PF00528">
    <property type="entry name" value="BPD_transp_1"/>
    <property type="match status" value="1"/>
</dbReference>
<dbReference type="CDD" id="cd06261">
    <property type="entry name" value="TM_PBP2"/>
    <property type="match status" value="1"/>
</dbReference>
<dbReference type="GO" id="GO:0055085">
    <property type="term" value="P:transmembrane transport"/>
    <property type="evidence" value="ECO:0007669"/>
    <property type="project" value="InterPro"/>
</dbReference>
<dbReference type="InterPro" id="IPR000515">
    <property type="entry name" value="MetI-like"/>
</dbReference>
<comment type="caution">
    <text evidence="10">The sequence shown here is derived from an EMBL/GenBank/DDBJ whole genome shotgun (WGS) entry which is preliminary data.</text>
</comment>
<dbReference type="EMBL" id="JAEHOH010000021">
    <property type="protein sequence ID" value="MBK0420134.1"/>
    <property type="molecule type" value="Genomic_DNA"/>
</dbReference>
<keyword evidence="6 8" id="KW-1133">Transmembrane helix</keyword>
<comment type="similarity">
    <text evidence="8">Belongs to the binding-protein-dependent transport system permease family.</text>
</comment>
<evidence type="ECO:0000256" key="2">
    <source>
        <dbReference type="ARBA" id="ARBA00022448"/>
    </source>
</evidence>
<evidence type="ECO:0000313" key="11">
    <source>
        <dbReference type="Proteomes" id="UP000608530"/>
    </source>
</evidence>
<feature type="transmembrane region" description="Helical" evidence="8">
    <location>
        <begin position="101"/>
        <end position="125"/>
    </location>
</feature>
<dbReference type="Proteomes" id="UP000608530">
    <property type="component" value="Unassembled WGS sequence"/>
</dbReference>
<evidence type="ECO:0000256" key="7">
    <source>
        <dbReference type="ARBA" id="ARBA00023136"/>
    </source>
</evidence>
<keyword evidence="3" id="KW-1003">Cell membrane</keyword>
<feature type="transmembrane region" description="Helical" evidence="8">
    <location>
        <begin position="236"/>
        <end position="256"/>
    </location>
</feature>
<evidence type="ECO:0000259" key="9">
    <source>
        <dbReference type="PROSITE" id="PS50928"/>
    </source>
</evidence>
<keyword evidence="4" id="KW-0997">Cell inner membrane</keyword>
<dbReference type="SUPFAM" id="SSF161098">
    <property type="entry name" value="MetI-like"/>
    <property type="match status" value="1"/>
</dbReference>
<dbReference type="GO" id="GO:0005886">
    <property type="term" value="C:plasma membrane"/>
    <property type="evidence" value="ECO:0007669"/>
    <property type="project" value="UniProtKB-SubCell"/>
</dbReference>
<evidence type="ECO:0000256" key="5">
    <source>
        <dbReference type="ARBA" id="ARBA00022692"/>
    </source>
</evidence>
<comment type="subcellular location">
    <subcellularLocation>
        <location evidence="1">Cell inner membrane</location>
        <topology evidence="1">Multi-pass membrane protein</topology>
    </subcellularLocation>
    <subcellularLocation>
        <location evidence="8">Cell membrane</location>
        <topology evidence="8">Multi-pass membrane protein</topology>
    </subcellularLocation>
</comment>
<reference evidence="10" key="1">
    <citation type="submission" date="2020-12" db="EMBL/GenBank/DDBJ databases">
        <title>Leucobacter sp. CAS1, isolated from Chromium sludge.</title>
        <authorList>
            <person name="Xu Z."/>
        </authorList>
    </citation>
    <scope>NUCLEOTIDE SEQUENCE</scope>
    <source>
        <strain evidence="10">CSA1</strain>
    </source>
</reference>
<dbReference type="PANTHER" id="PTHR43357:SF4">
    <property type="entry name" value="INNER MEMBRANE ABC TRANSPORTER PERMEASE PROTEIN YDCV"/>
    <property type="match status" value="1"/>
</dbReference>
<feature type="transmembrane region" description="Helical" evidence="8">
    <location>
        <begin position="12"/>
        <end position="35"/>
    </location>
</feature>
<proteinExistence type="inferred from homology"/>
<keyword evidence="7 8" id="KW-0472">Membrane</keyword>
<keyword evidence="2 8" id="KW-0813">Transport</keyword>
<evidence type="ECO:0000256" key="6">
    <source>
        <dbReference type="ARBA" id="ARBA00022989"/>
    </source>
</evidence>
<feature type="transmembrane region" description="Helical" evidence="8">
    <location>
        <begin position="137"/>
        <end position="157"/>
    </location>
</feature>
<organism evidence="10 11">
    <name type="scientific">Leucobacter chromiisoli</name>
    <dbReference type="NCBI Taxonomy" id="2796471"/>
    <lineage>
        <taxon>Bacteria</taxon>
        <taxon>Bacillati</taxon>
        <taxon>Actinomycetota</taxon>
        <taxon>Actinomycetes</taxon>
        <taxon>Micrococcales</taxon>
        <taxon>Microbacteriaceae</taxon>
        <taxon>Leucobacter</taxon>
    </lineage>
</organism>
<dbReference type="RefSeq" id="WP_200116269.1">
    <property type="nucleotide sequence ID" value="NZ_JAEHOH010000021.1"/>
</dbReference>
<accession>A0A934Q8E3</accession>
<evidence type="ECO:0000256" key="8">
    <source>
        <dbReference type="RuleBase" id="RU363032"/>
    </source>
</evidence>
<evidence type="ECO:0000256" key="3">
    <source>
        <dbReference type="ARBA" id="ARBA00022475"/>
    </source>
</evidence>
<sequence length="262" mass="27605">MSAAETRPGIALRLWAVLVGIVLFAPLAVVVPLSLTEKRSFKFPPDGFSTRWYGSFFTDEAWLRALGNSLWIGLVVALVCCVLGTLAALGIQRLPARVSGVVQGLLLAPLIIPGIVSAVAIYSVFLKWKLSGNPLGFILAHAVLAIPFVVVTVNASLAGYDRTLDRAAASLGAGPLRIFARVTLPIIAPGVGAGALFAFVTSFDEVVAAMFLQSPKIRTLPVEMFVSVTNEVDPTIAVVSTLILAVTSAVVLVPALTRSQSR</sequence>
<feature type="transmembrane region" description="Helical" evidence="8">
    <location>
        <begin position="70"/>
        <end position="89"/>
    </location>
</feature>
<dbReference type="PANTHER" id="PTHR43357">
    <property type="entry name" value="INNER MEMBRANE ABC TRANSPORTER PERMEASE PROTEIN YDCV"/>
    <property type="match status" value="1"/>
</dbReference>
<name>A0A934Q8E3_9MICO</name>
<feature type="domain" description="ABC transmembrane type-1" evidence="9">
    <location>
        <begin position="66"/>
        <end position="254"/>
    </location>
</feature>